<dbReference type="SUPFAM" id="SSF56672">
    <property type="entry name" value="DNA/RNA polymerases"/>
    <property type="match status" value="1"/>
</dbReference>
<accession>A0A6G5A9Y2</accession>
<dbReference type="FunFam" id="3.30.70.270:FF:000020">
    <property type="entry name" value="Transposon Tf2-6 polyprotein-like Protein"/>
    <property type="match status" value="1"/>
</dbReference>
<feature type="domain" description="Reverse transcriptase" evidence="8">
    <location>
        <begin position="136"/>
        <end position="314"/>
    </location>
</feature>
<keyword evidence="5" id="KW-0255">Endonuclease</keyword>
<dbReference type="GO" id="GO:0003964">
    <property type="term" value="F:RNA-directed DNA polymerase activity"/>
    <property type="evidence" value="ECO:0007669"/>
    <property type="project" value="UniProtKB-KW"/>
</dbReference>
<evidence type="ECO:0000256" key="1">
    <source>
        <dbReference type="ARBA" id="ARBA00012493"/>
    </source>
</evidence>
<dbReference type="PROSITE" id="PS50878">
    <property type="entry name" value="RT_POL"/>
    <property type="match status" value="1"/>
</dbReference>
<dbReference type="InterPro" id="IPR000477">
    <property type="entry name" value="RT_dom"/>
</dbReference>
<keyword evidence="6" id="KW-0378">Hydrolase</keyword>
<reference evidence="9" key="1">
    <citation type="submission" date="2020-03" db="EMBL/GenBank/DDBJ databases">
        <title>A transcriptome and proteome of the tick Rhipicephalus microplus shaped by the genetic composition of its hosts and developmental stage.</title>
        <authorList>
            <person name="Garcia G.R."/>
            <person name="Ribeiro J.M.C."/>
            <person name="Maruyama S.R."/>
            <person name="Gardinasse L.G."/>
            <person name="Nelson K."/>
            <person name="Ferreira B.R."/>
            <person name="Andrade T.G."/>
            <person name="Santos I.K.F.M."/>
        </authorList>
    </citation>
    <scope>NUCLEOTIDE SEQUENCE</scope>
    <source>
        <strain evidence="9">NSGR</strain>
        <tissue evidence="9">Salivary glands</tissue>
    </source>
</reference>
<keyword evidence="4" id="KW-0540">Nuclease</keyword>
<dbReference type="CDD" id="cd09274">
    <property type="entry name" value="RNase_HI_RT_Ty3"/>
    <property type="match status" value="1"/>
</dbReference>
<dbReference type="EC" id="2.7.7.49" evidence="1"/>
<evidence type="ECO:0000259" key="8">
    <source>
        <dbReference type="PROSITE" id="PS50878"/>
    </source>
</evidence>
<dbReference type="CDD" id="cd01647">
    <property type="entry name" value="RT_LTR"/>
    <property type="match status" value="1"/>
</dbReference>
<dbReference type="PANTHER" id="PTHR37984:SF5">
    <property type="entry name" value="PROTEIN NYNRIN-LIKE"/>
    <property type="match status" value="1"/>
</dbReference>
<dbReference type="Pfam" id="PF17917">
    <property type="entry name" value="RT_RNaseH"/>
    <property type="match status" value="1"/>
</dbReference>
<dbReference type="InterPro" id="IPR041373">
    <property type="entry name" value="RT_RNaseH"/>
</dbReference>
<dbReference type="Gene3D" id="3.10.10.10">
    <property type="entry name" value="HIV Type 1 Reverse Transcriptase, subunit A, domain 1"/>
    <property type="match status" value="1"/>
</dbReference>
<evidence type="ECO:0000313" key="9">
    <source>
        <dbReference type="EMBL" id="NIE47609.1"/>
    </source>
</evidence>
<dbReference type="Pfam" id="PF00078">
    <property type="entry name" value="RVT_1"/>
    <property type="match status" value="1"/>
</dbReference>
<dbReference type="PANTHER" id="PTHR37984">
    <property type="entry name" value="PROTEIN CBG26694"/>
    <property type="match status" value="1"/>
</dbReference>
<dbReference type="FunFam" id="3.10.20.370:FF:000001">
    <property type="entry name" value="Retrovirus-related Pol polyprotein from transposon 17.6-like protein"/>
    <property type="match status" value="1"/>
</dbReference>
<evidence type="ECO:0000256" key="2">
    <source>
        <dbReference type="ARBA" id="ARBA00022679"/>
    </source>
</evidence>
<keyword evidence="2" id="KW-0808">Transferase</keyword>
<organism evidence="9">
    <name type="scientific">Rhipicephalus microplus</name>
    <name type="common">Cattle tick</name>
    <name type="synonym">Boophilus microplus</name>
    <dbReference type="NCBI Taxonomy" id="6941"/>
    <lineage>
        <taxon>Eukaryota</taxon>
        <taxon>Metazoa</taxon>
        <taxon>Ecdysozoa</taxon>
        <taxon>Arthropoda</taxon>
        <taxon>Chelicerata</taxon>
        <taxon>Arachnida</taxon>
        <taxon>Acari</taxon>
        <taxon>Parasitiformes</taxon>
        <taxon>Ixodida</taxon>
        <taxon>Ixodoidea</taxon>
        <taxon>Ixodidae</taxon>
        <taxon>Rhipicephalinae</taxon>
        <taxon>Rhipicephalus</taxon>
        <taxon>Boophilus</taxon>
    </lineage>
</organism>
<dbReference type="EMBL" id="GIKN01005336">
    <property type="protein sequence ID" value="NIE47609.1"/>
    <property type="molecule type" value="Transcribed_RNA"/>
</dbReference>
<evidence type="ECO:0000256" key="3">
    <source>
        <dbReference type="ARBA" id="ARBA00022695"/>
    </source>
</evidence>
<keyword evidence="3" id="KW-0548">Nucleotidyltransferase</keyword>
<dbReference type="AlphaFoldDB" id="A0A6G5A9Y2"/>
<proteinExistence type="predicted"/>
<dbReference type="Gene3D" id="3.30.70.270">
    <property type="match status" value="2"/>
</dbReference>
<name>A0A6G5A9Y2_RHIMP</name>
<keyword evidence="7" id="KW-0695">RNA-directed DNA polymerase</keyword>
<evidence type="ECO:0000256" key="5">
    <source>
        <dbReference type="ARBA" id="ARBA00022759"/>
    </source>
</evidence>
<dbReference type="GO" id="GO:0016787">
    <property type="term" value="F:hydrolase activity"/>
    <property type="evidence" value="ECO:0007669"/>
    <property type="project" value="UniProtKB-KW"/>
</dbReference>
<dbReference type="VEuPathDB" id="VectorBase:LOC119161845"/>
<sequence>MSVLSDTNYEVKWGRKCPKVYHSNLMKPYMRRKAVVNLALNVPEDEGAEILCLSDGTVSSTLSDRVDTGNTLSKAQEEDLELLVQEFATVFSEKPGKTDVIKHDIELTVNKPISCKPYRVSPRQREILEAEIRRMIDLGVIIEADSDFTSPLILVEIPGRDPRPCVDYRRLNSVTVDQTYPIPNIEERVETVSKAKYISTLDLVRGYWQVPLTERASRYAAFISPLGTFRPLMMSFGLKNAPYCFSRLMDKVLHGLEKFALPYLDDVAIFSDKWEDHVEHLRMVLERIKNAGLTVKREKCHLGCAEVSYLGHIVGNGRRRPSELKVAAVVGYRRPSTKTEMRAFLGLTGYYQHYVPNYSEIASPLTDSLRKTEPVNIQWDSKKEDAFQKLKHALSEKPVLRAPDFAKPFTIQCDASERGLGAVLCQTDQSGEERPVLYLSRKLSSREEAYSTSEKECACIVWAVRKLGCYVAGSKFIIETDHSPLTWLHQMSPKNGRLLRWSIALQQHNFEVRYKRGGLHTNADALSRAF</sequence>
<dbReference type="InterPro" id="IPR043502">
    <property type="entry name" value="DNA/RNA_pol_sf"/>
</dbReference>
<dbReference type="OrthoDB" id="6491597at2759"/>
<evidence type="ECO:0000256" key="7">
    <source>
        <dbReference type="ARBA" id="ARBA00022918"/>
    </source>
</evidence>
<protein>
    <recommendedName>
        <fullName evidence="1">RNA-directed DNA polymerase</fullName>
        <ecNumber evidence="1">2.7.7.49</ecNumber>
    </recommendedName>
</protein>
<evidence type="ECO:0000256" key="6">
    <source>
        <dbReference type="ARBA" id="ARBA00022801"/>
    </source>
</evidence>
<dbReference type="GO" id="GO:0004519">
    <property type="term" value="F:endonuclease activity"/>
    <property type="evidence" value="ECO:0007669"/>
    <property type="project" value="UniProtKB-KW"/>
</dbReference>
<evidence type="ECO:0000256" key="4">
    <source>
        <dbReference type="ARBA" id="ARBA00022722"/>
    </source>
</evidence>
<dbReference type="InterPro" id="IPR050951">
    <property type="entry name" value="Retrovirus_Pol_polyprotein"/>
</dbReference>
<dbReference type="InterPro" id="IPR043128">
    <property type="entry name" value="Rev_trsase/Diguanyl_cyclase"/>
</dbReference>